<dbReference type="Proteomes" id="UP000238924">
    <property type="component" value="Unassembled WGS sequence"/>
</dbReference>
<dbReference type="GeneID" id="44968652"/>
<protein>
    <submittedName>
        <fullName evidence="2">Major head subunit</fullName>
    </submittedName>
</protein>
<comment type="caution">
    <text evidence="2">The sequence shown here is derived from an EMBL/GenBank/DDBJ whole genome shotgun (WGS) entry which is preliminary data.</text>
</comment>
<dbReference type="InterPro" id="IPR018774">
    <property type="entry name" value="Phage_Mu_GpT"/>
</dbReference>
<accession>A0ABX5B427</accession>
<evidence type="ECO:0000259" key="1">
    <source>
        <dbReference type="Pfam" id="PF10124"/>
    </source>
</evidence>
<evidence type="ECO:0000313" key="2">
    <source>
        <dbReference type="EMBL" id="PPS21214.1"/>
    </source>
</evidence>
<name>A0ABX5B427_9SPIR</name>
<sequence>MPVTVDSKLQSLKTVIKHEFNNAYGKLSPDSFCNKVCTQIASNSASNTYDLLGDFPEFKEWTSARQVKDMKEHSYTVSNKNYEATLGVKRMDLENDNIGTYRIKAARQAEAAIEFFNQSAADLLKNGESALCYDGQNFFDSDHPVYENSDGTGSNTPTSNIYGAGSSAAWYLLDLSKSLKPFIFQQREALKMEAITNPNSEYVFTNDAYMFGSSWRGAFCYGFWQQALISKEDLTAENFEKAYAQMRKVTKDGGRKMGIRATHIVIPPDLQSKAEGIFNVANNAAGAGNINYKKVEIIVCDWL</sequence>
<evidence type="ECO:0000313" key="3">
    <source>
        <dbReference type="Proteomes" id="UP000238924"/>
    </source>
</evidence>
<dbReference type="RefSeq" id="WP_014486577.1">
    <property type="nucleotide sequence ID" value="NZ_JJMJ01000224.1"/>
</dbReference>
<organism evidence="2 3">
    <name type="scientific">Brachyspira murdochii</name>
    <dbReference type="NCBI Taxonomy" id="84378"/>
    <lineage>
        <taxon>Bacteria</taxon>
        <taxon>Pseudomonadati</taxon>
        <taxon>Spirochaetota</taxon>
        <taxon>Spirochaetia</taxon>
        <taxon>Brachyspirales</taxon>
        <taxon>Brachyspiraceae</taxon>
        <taxon>Brachyspira</taxon>
    </lineage>
</organism>
<gene>
    <name evidence="2" type="ORF">DJ52_12360</name>
</gene>
<dbReference type="EMBL" id="JJMJ01000224">
    <property type="protein sequence ID" value="PPS21214.1"/>
    <property type="molecule type" value="Genomic_DNA"/>
</dbReference>
<feature type="domain" description="Bacteriophage Mu GpT" evidence="1">
    <location>
        <begin position="9"/>
        <end position="303"/>
    </location>
</feature>
<keyword evidence="3" id="KW-1185">Reference proteome</keyword>
<proteinExistence type="predicted"/>
<dbReference type="Pfam" id="PF10124">
    <property type="entry name" value="Mu-like_gpT"/>
    <property type="match status" value="1"/>
</dbReference>
<reference evidence="2 3" key="1">
    <citation type="submission" date="2014-04" db="EMBL/GenBank/DDBJ databases">
        <title>Whole genome sequence of 'Brachyspira hampsonii' D13-03603F2.</title>
        <authorList>
            <person name="Patterson A.H."/>
            <person name="Chaban B."/>
            <person name="Fernando C."/>
            <person name="Harding J.C."/>
            <person name="Hill J.E."/>
        </authorList>
    </citation>
    <scope>NUCLEOTIDE SEQUENCE [LARGE SCALE GENOMIC DNA]</scope>
    <source>
        <strain evidence="2 3">D13-03603F2</strain>
    </source>
</reference>